<protein>
    <submittedName>
        <fullName evidence="1">Uncharacterized protein</fullName>
    </submittedName>
</protein>
<proteinExistence type="predicted"/>
<evidence type="ECO:0000313" key="1">
    <source>
        <dbReference type="EMBL" id="XCD29901.1"/>
    </source>
</evidence>
<accession>A0AAU8BXC2</accession>
<dbReference type="EMBL" id="PP554580">
    <property type="protein sequence ID" value="XCD29901.1"/>
    <property type="molecule type" value="Genomic_DNA"/>
</dbReference>
<sequence length="138" mass="15866">MRNSKALRTHDAGYVMRCIYTDCASFQVGKDYITERCAINDFNQGCPDIGGGFALNYQHNHVYGVEGARMLAKFVMIRDNSGRYIKRANYRIGGKCRKHGLINDYRRLRRLARNMLKTEKRGDYSYNVLSDLARNAGK</sequence>
<name>A0AAU8BXC2_9VIRU</name>
<organism evidence="1">
    <name type="scientific">Salmonella phage PMBT35</name>
    <dbReference type="NCBI Taxonomy" id="3137287"/>
    <lineage>
        <taxon>Viruses</taxon>
    </lineage>
</organism>
<reference evidence="1" key="1">
    <citation type="submission" date="2024-03" db="EMBL/GenBank/DDBJ databases">
        <title>This phage originates from the Bacteriophage catalogue of the Bacteriophage Competence Centre, Department of Microbiology und Biotechnology, Max Rubner-Institut, Kiel, Germany.</title>
        <authorList>
            <person name="Sprotte S."/>
            <person name="Brinks E."/>
        </authorList>
    </citation>
    <scope>NUCLEOTIDE SEQUENCE</scope>
</reference>